<dbReference type="AlphaFoldDB" id="A0A197JRD1"/>
<feature type="compositionally biased region" description="Basic residues" evidence="1">
    <location>
        <begin position="163"/>
        <end position="181"/>
    </location>
</feature>
<reference evidence="3 4" key="1">
    <citation type="submission" date="2016-05" db="EMBL/GenBank/DDBJ databases">
        <title>Genome sequencing reveals origins of a unique bacterial endosymbiosis in the earliest lineages of terrestrial Fungi.</title>
        <authorList>
            <consortium name="DOE Joint Genome Institute"/>
            <person name="Uehling J."/>
            <person name="Gryganskyi A."/>
            <person name="Hameed K."/>
            <person name="Tschaplinski T."/>
            <person name="Misztal P."/>
            <person name="Wu S."/>
            <person name="Desiro A."/>
            <person name="Vande Pol N."/>
            <person name="Du Z.-Y."/>
            <person name="Zienkiewicz A."/>
            <person name="Zienkiewicz K."/>
            <person name="Morin E."/>
            <person name="Tisserant E."/>
            <person name="Splivallo R."/>
            <person name="Hainaut M."/>
            <person name="Henrissat B."/>
            <person name="Ohm R."/>
            <person name="Kuo A."/>
            <person name="Yan J."/>
            <person name="Lipzen A."/>
            <person name="Nolan M."/>
            <person name="Labutti K."/>
            <person name="Barry K."/>
            <person name="Goldstein A."/>
            <person name="Labbe J."/>
            <person name="Schadt C."/>
            <person name="Tuskan G."/>
            <person name="Grigoriev I."/>
            <person name="Martin F."/>
            <person name="Vilgalys R."/>
            <person name="Bonito G."/>
        </authorList>
    </citation>
    <scope>NUCLEOTIDE SEQUENCE [LARGE SCALE GENOMIC DNA]</scope>
    <source>
        <strain evidence="3 4">AG-77</strain>
    </source>
</reference>
<organism evidence="3 4">
    <name type="scientific">Linnemannia elongata AG-77</name>
    <dbReference type="NCBI Taxonomy" id="1314771"/>
    <lineage>
        <taxon>Eukaryota</taxon>
        <taxon>Fungi</taxon>
        <taxon>Fungi incertae sedis</taxon>
        <taxon>Mucoromycota</taxon>
        <taxon>Mortierellomycotina</taxon>
        <taxon>Mortierellomycetes</taxon>
        <taxon>Mortierellales</taxon>
        <taxon>Mortierellaceae</taxon>
        <taxon>Linnemannia</taxon>
    </lineage>
</organism>
<protein>
    <recommendedName>
        <fullName evidence="2">Tc1-like transposase DDE domain-containing protein</fullName>
    </recommendedName>
</protein>
<dbReference type="Proteomes" id="UP000078512">
    <property type="component" value="Unassembled WGS sequence"/>
</dbReference>
<dbReference type="OrthoDB" id="2424463at2759"/>
<feature type="region of interest" description="Disordered" evidence="1">
    <location>
        <begin position="110"/>
        <end position="181"/>
    </location>
</feature>
<evidence type="ECO:0000256" key="1">
    <source>
        <dbReference type="SAM" id="MobiDB-lite"/>
    </source>
</evidence>
<sequence>MDNVPLHKTDMVRNSVAAAGHHLLYLHPYSPHLNSVESVISSMRNHVRQEVVQAETLDGYVLNGIRRIIGAMARGWIRELNRNFALAINGEPLGRLYNVRQALPEGYQYPHIEGWDEEQMEEEEKEEEEEEEEEEESEQVSDEEGDSKDGEMGAMLAPAPLHVKVKRKYSPPHNRSGRVRI</sequence>
<accession>A0A197JRD1</accession>
<dbReference type="Pfam" id="PF13358">
    <property type="entry name" value="DDE_3"/>
    <property type="match status" value="1"/>
</dbReference>
<gene>
    <name evidence="3" type="ORF">K457DRAFT_21076</name>
</gene>
<evidence type="ECO:0000259" key="2">
    <source>
        <dbReference type="Pfam" id="PF13358"/>
    </source>
</evidence>
<dbReference type="InterPro" id="IPR038717">
    <property type="entry name" value="Tc1-like_DDE_dom"/>
</dbReference>
<dbReference type="EMBL" id="KV442056">
    <property type="protein sequence ID" value="OAQ27518.1"/>
    <property type="molecule type" value="Genomic_DNA"/>
</dbReference>
<evidence type="ECO:0000313" key="4">
    <source>
        <dbReference type="Proteomes" id="UP000078512"/>
    </source>
</evidence>
<dbReference type="STRING" id="1314771.A0A197JRD1"/>
<feature type="domain" description="Tc1-like transposase DDE" evidence="2">
    <location>
        <begin position="1"/>
        <end position="50"/>
    </location>
</feature>
<dbReference type="GO" id="GO:0003676">
    <property type="term" value="F:nucleic acid binding"/>
    <property type="evidence" value="ECO:0007669"/>
    <property type="project" value="InterPro"/>
</dbReference>
<name>A0A197JRD1_9FUNG</name>
<feature type="compositionally biased region" description="Acidic residues" evidence="1">
    <location>
        <begin position="115"/>
        <end position="146"/>
    </location>
</feature>
<dbReference type="Gene3D" id="3.30.420.10">
    <property type="entry name" value="Ribonuclease H-like superfamily/Ribonuclease H"/>
    <property type="match status" value="1"/>
</dbReference>
<keyword evidence="4" id="KW-1185">Reference proteome</keyword>
<dbReference type="InterPro" id="IPR036397">
    <property type="entry name" value="RNaseH_sf"/>
</dbReference>
<evidence type="ECO:0000313" key="3">
    <source>
        <dbReference type="EMBL" id="OAQ27518.1"/>
    </source>
</evidence>
<proteinExistence type="predicted"/>